<dbReference type="PANTHER" id="PTHR33392:SF6">
    <property type="entry name" value="POLYISOPRENYL-TEICHOIC ACID--PEPTIDOGLYCAN TEICHOIC ACID TRANSFERASE TAGU"/>
    <property type="match status" value="1"/>
</dbReference>
<evidence type="ECO:0000313" key="6">
    <source>
        <dbReference type="EMBL" id="EAX47043.1"/>
    </source>
</evidence>
<reference evidence="6 7" key="2">
    <citation type="submission" date="2007-01" db="EMBL/GenBank/DDBJ databases">
        <title>Sequencing of the draft genome and assembly of Thermosinus carboxydivorans Nor1.</title>
        <authorList>
            <consortium name="US DOE Joint Genome Institute (JGI-PGF)"/>
            <person name="Copeland A."/>
            <person name="Lucas S."/>
            <person name="Lapidus A."/>
            <person name="Barry K."/>
            <person name="Glavina del Rio T."/>
            <person name="Dalin E."/>
            <person name="Tice H."/>
            <person name="Bruce D."/>
            <person name="Pitluck S."/>
            <person name="Richardson P."/>
        </authorList>
    </citation>
    <scope>NUCLEOTIDE SEQUENCE [LARGE SCALE GENOMIC DNA]</scope>
    <source>
        <strain evidence="6 7">Nor1</strain>
    </source>
</reference>
<dbReference type="RefSeq" id="WP_007289984.1">
    <property type="nucleotide sequence ID" value="NZ_AAWL01000016.1"/>
</dbReference>
<feature type="region of interest" description="Disordered" evidence="2">
    <location>
        <begin position="337"/>
        <end position="366"/>
    </location>
</feature>
<dbReference type="InterPro" id="IPR004474">
    <property type="entry name" value="LytR_CpsA_psr"/>
</dbReference>
<feature type="domain" description="Cell envelope-related transcriptional attenuator" evidence="4">
    <location>
        <begin position="76"/>
        <end position="222"/>
    </location>
</feature>
<evidence type="ECO:0000256" key="3">
    <source>
        <dbReference type="SAM" id="Phobius"/>
    </source>
</evidence>
<evidence type="ECO:0000259" key="4">
    <source>
        <dbReference type="Pfam" id="PF03816"/>
    </source>
</evidence>
<accession>A1HSI0</accession>
<feature type="transmembrane region" description="Helical" evidence="3">
    <location>
        <begin position="20"/>
        <end position="41"/>
    </location>
</feature>
<dbReference type="NCBIfam" id="TIGR00350">
    <property type="entry name" value="lytR_cpsA_psr"/>
    <property type="match status" value="1"/>
</dbReference>
<dbReference type="Pfam" id="PF13399">
    <property type="entry name" value="LytR_C"/>
    <property type="match status" value="1"/>
</dbReference>
<name>A1HSI0_9FIRM</name>
<dbReference type="Proteomes" id="UP000005139">
    <property type="component" value="Unassembled WGS sequence"/>
</dbReference>
<keyword evidence="3" id="KW-0812">Transmembrane</keyword>
<dbReference type="Gene3D" id="3.30.70.2390">
    <property type="match status" value="1"/>
</dbReference>
<dbReference type="OrthoDB" id="9782542at2"/>
<evidence type="ECO:0000313" key="7">
    <source>
        <dbReference type="Proteomes" id="UP000005139"/>
    </source>
</evidence>
<keyword evidence="7" id="KW-1185">Reference proteome</keyword>
<organism evidence="6 7">
    <name type="scientific">Thermosinus carboxydivorans Nor1</name>
    <dbReference type="NCBI Taxonomy" id="401526"/>
    <lineage>
        <taxon>Bacteria</taxon>
        <taxon>Bacillati</taxon>
        <taxon>Bacillota</taxon>
        <taxon>Negativicutes</taxon>
        <taxon>Selenomonadales</taxon>
        <taxon>Sporomusaceae</taxon>
        <taxon>Thermosinus</taxon>
    </lineage>
</organism>
<dbReference type="PANTHER" id="PTHR33392">
    <property type="entry name" value="POLYISOPRENYL-TEICHOIC ACID--PEPTIDOGLYCAN TEICHOIC ACID TRANSFERASE TAGU"/>
    <property type="match status" value="1"/>
</dbReference>
<evidence type="ECO:0000256" key="1">
    <source>
        <dbReference type="ARBA" id="ARBA00006068"/>
    </source>
</evidence>
<keyword evidence="3" id="KW-1133">Transmembrane helix</keyword>
<dbReference type="InterPro" id="IPR050922">
    <property type="entry name" value="LytR/CpsA/Psr_CW_biosynth"/>
</dbReference>
<gene>
    <name evidence="6" type="ORF">TcarDRAFT_0738</name>
</gene>
<sequence length="458" mass="50203">MTSRLERRLATQRKQQTKRILFVLLVLFLALAVGTGSYLYFNGKLNKTKRAVGLAPSHKINIAVLGVDERTGDVGRSDTLFVVTVDPDSKEVALLSIPRDTRVKIPGHGWDKINHAYANGGHQLTLRALEELLGIPIDYYVLINFAGFYKIVDAVGGVTIDVEKRMYYEDPYDNLVIDLKPGVQRMDGKTAIQYVRYRDAEGDLGRIERQQKFIKAMLNEVASPMVITRVPSIIREVNSVIKTDMSTAEMLNLAKLINDAAKRGLKTDIVPGKPAYIDDISYWLPDIVSLREHVAQMQGIAMDDKYLAAAKRLAAEYEASIPQEMKVVEVPKTLQSPKQAAVAPAQTPGKQPEKNAPSGQSTKPPAPAKLKVQVINASGAPDAGPKVAAVLRNQGFEVVGITTASQPTPNTVVTSYTTDNAVVGKLTSLPFKYVLHVTKNDAKADQVTVLVGKDYVEK</sequence>
<comment type="similarity">
    <text evidence="1">Belongs to the LytR/CpsA/Psr (LCP) family.</text>
</comment>
<dbReference type="InterPro" id="IPR027381">
    <property type="entry name" value="LytR/CpsA/Psr_C"/>
</dbReference>
<dbReference type="Pfam" id="PF03816">
    <property type="entry name" value="LytR_cpsA_psr"/>
    <property type="match status" value="1"/>
</dbReference>
<protein>
    <submittedName>
        <fullName evidence="6">Cell envelope-related transcriptional attenuator</fullName>
    </submittedName>
</protein>
<comment type="caution">
    <text evidence="6">The sequence shown here is derived from an EMBL/GenBank/DDBJ whole genome shotgun (WGS) entry which is preliminary data.</text>
</comment>
<keyword evidence="3" id="KW-0472">Membrane</keyword>
<evidence type="ECO:0000259" key="5">
    <source>
        <dbReference type="Pfam" id="PF13399"/>
    </source>
</evidence>
<dbReference type="eggNOG" id="COG1316">
    <property type="taxonomic scope" value="Bacteria"/>
</dbReference>
<feature type="domain" description="LytR/CpsA/Psr regulator C-terminal" evidence="5">
    <location>
        <begin position="370"/>
        <end position="455"/>
    </location>
</feature>
<proteinExistence type="inferred from homology"/>
<reference evidence="6 7" key="1">
    <citation type="submission" date="2007-01" db="EMBL/GenBank/DDBJ databases">
        <title>Annotation of the draft genome assembly of Thermosinus carboxydivorans Nor1.</title>
        <authorList>
            <consortium name="US DOE Joint Genome Institute (JGI-ORNL)"/>
            <person name="Larimer F."/>
            <person name="Land M."/>
            <person name="Hauser L."/>
        </authorList>
    </citation>
    <scope>NUCLEOTIDE SEQUENCE [LARGE SCALE GENOMIC DNA]</scope>
    <source>
        <strain evidence="6 7">Nor1</strain>
    </source>
</reference>
<dbReference type="Gene3D" id="3.40.630.190">
    <property type="entry name" value="LCP protein"/>
    <property type="match status" value="1"/>
</dbReference>
<evidence type="ECO:0000256" key="2">
    <source>
        <dbReference type="SAM" id="MobiDB-lite"/>
    </source>
</evidence>
<dbReference type="EMBL" id="AAWL01000016">
    <property type="protein sequence ID" value="EAX47043.1"/>
    <property type="molecule type" value="Genomic_DNA"/>
</dbReference>
<dbReference type="AlphaFoldDB" id="A1HSI0"/>